<dbReference type="InterPro" id="IPR050232">
    <property type="entry name" value="FBL13/AtMIF1-like"/>
</dbReference>
<dbReference type="EMBL" id="BPVZ01000061">
    <property type="protein sequence ID" value="GKV22699.1"/>
    <property type="molecule type" value="Genomic_DNA"/>
</dbReference>
<evidence type="ECO:0000259" key="1">
    <source>
        <dbReference type="SMART" id="SM00579"/>
    </source>
</evidence>
<proteinExistence type="predicted"/>
<evidence type="ECO:0000313" key="3">
    <source>
        <dbReference type="Proteomes" id="UP001054252"/>
    </source>
</evidence>
<dbReference type="Proteomes" id="UP001054252">
    <property type="component" value="Unassembled WGS sequence"/>
</dbReference>
<dbReference type="PANTHER" id="PTHR31900:SF30">
    <property type="entry name" value="SUPERFAMILY PROTEIN, PUTATIVE-RELATED"/>
    <property type="match status" value="1"/>
</dbReference>
<dbReference type="InterPro" id="IPR055357">
    <property type="entry name" value="LRR_At1g61320_AtMIF1"/>
</dbReference>
<feature type="domain" description="FBD" evidence="1">
    <location>
        <begin position="340"/>
        <end position="409"/>
    </location>
</feature>
<dbReference type="Pfam" id="PF23622">
    <property type="entry name" value="LRR_At1g61320_AtMIF1"/>
    <property type="match status" value="1"/>
</dbReference>
<sequence>MKEAVRTSVLSKRWRYLYASIPNLDFDFGELPVVNQLNFLGFVDRLFFLRGRTVVDKFNLRCWDAPNVDAVHLEWWISSIIELGIQEILIHFDFNKLLPTSRLFTCATLTSLKLYFMSESSLQVPANILFPSLKILHLVNSISFCNDDSAERLFSNCPVLEDLEIRSLLIKDGKCNLTVPNSTLKRLTIVSLLLNWDQSFDIVIDAPNLVYLKYNGCDQNSHVFVNVQSLSAADINFWESLCPQSNPHSASDLMRGICNVETLCLTSIALCSFEKLRVPIPLFINLTHLRISESGRIFSFLGLPNFLAQSCCLETLVLELYAHVKWNPNPWYELRESGASCLLCLKTIEVRSFVGAEDEVKMVEYFLESARVLEQLKIQIKAKPADQSKIADALRSLPRVSQKCRVIIE</sequence>
<gene>
    <name evidence="2" type="ORF">SLEP1_g32547</name>
</gene>
<dbReference type="Gene3D" id="3.80.10.10">
    <property type="entry name" value="Ribonuclease Inhibitor"/>
    <property type="match status" value="1"/>
</dbReference>
<accession>A0AAV5KDT3</accession>
<dbReference type="SMART" id="SM00579">
    <property type="entry name" value="FBD"/>
    <property type="match status" value="1"/>
</dbReference>
<organism evidence="2 3">
    <name type="scientific">Rubroshorea leprosula</name>
    <dbReference type="NCBI Taxonomy" id="152421"/>
    <lineage>
        <taxon>Eukaryota</taxon>
        <taxon>Viridiplantae</taxon>
        <taxon>Streptophyta</taxon>
        <taxon>Embryophyta</taxon>
        <taxon>Tracheophyta</taxon>
        <taxon>Spermatophyta</taxon>
        <taxon>Magnoliopsida</taxon>
        <taxon>eudicotyledons</taxon>
        <taxon>Gunneridae</taxon>
        <taxon>Pentapetalae</taxon>
        <taxon>rosids</taxon>
        <taxon>malvids</taxon>
        <taxon>Malvales</taxon>
        <taxon>Dipterocarpaceae</taxon>
        <taxon>Rubroshorea</taxon>
    </lineage>
</organism>
<protein>
    <recommendedName>
        <fullName evidence="1">FBD domain-containing protein</fullName>
    </recommendedName>
</protein>
<comment type="caution">
    <text evidence="2">The sequence shown here is derived from an EMBL/GenBank/DDBJ whole genome shotgun (WGS) entry which is preliminary data.</text>
</comment>
<dbReference type="PANTHER" id="PTHR31900">
    <property type="entry name" value="F-BOX/RNI SUPERFAMILY PROTEIN-RELATED"/>
    <property type="match status" value="1"/>
</dbReference>
<dbReference type="InterPro" id="IPR032675">
    <property type="entry name" value="LRR_dom_sf"/>
</dbReference>
<evidence type="ECO:0000313" key="2">
    <source>
        <dbReference type="EMBL" id="GKV22699.1"/>
    </source>
</evidence>
<name>A0AAV5KDT3_9ROSI</name>
<dbReference type="AlphaFoldDB" id="A0AAV5KDT3"/>
<keyword evidence="3" id="KW-1185">Reference proteome</keyword>
<dbReference type="InterPro" id="IPR006566">
    <property type="entry name" value="FBD"/>
</dbReference>
<reference evidence="2 3" key="1">
    <citation type="journal article" date="2021" name="Commun. Biol.">
        <title>The genome of Shorea leprosula (Dipterocarpaceae) highlights the ecological relevance of drought in aseasonal tropical rainforests.</title>
        <authorList>
            <person name="Ng K.K.S."/>
            <person name="Kobayashi M.J."/>
            <person name="Fawcett J.A."/>
            <person name="Hatakeyama M."/>
            <person name="Paape T."/>
            <person name="Ng C.H."/>
            <person name="Ang C.C."/>
            <person name="Tnah L.H."/>
            <person name="Lee C.T."/>
            <person name="Nishiyama T."/>
            <person name="Sese J."/>
            <person name="O'Brien M.J."/>
            <person name="Copetti D."/>
            <person name="Mohd Noor M.I."/>
            <person name="Ong R.C."/>
            <person name="Putra M."/>
            <person name="Sireger I.Z."/>
            <person name="Indrioko S."/>
            <person name="Kosugi Y."/>
            <person name="Izuno A."/>
            <person name="Isagi Y."/>
            <person name="Lee S.L."/>
            <person name="Shimizu K.K."/>
        </authorList>
    </citation>
    <scope>NUCLEOTIDE SEQUENCE [LARGE SCALE GENOMIC DNA]</scope>
    <source>
        <strain evidence="2">214</strain>
    </source>
</reference>